<keyword evidence="5" id="KW-0732">Signal</keyword>
<evidence type="ECO:0000313" key="8">
    <source>
        <dbReference type="Proteomes" id="UP000249614"/>
    </source>
</evidence>
<evidence type="ECO:0000256" key="4">
    <source>
        <dbReference type="ARBA" id="ARBA00023237"/>
    </source>
</evidence>
<dbReference type="InterPro" id="IPR036942">
    <property type="entry name" value="Beta-barrel_TonB_sf"/>
</dbReference>
<reference evidence="7 8" key="1">
    <citation type="submission" date="2016-05" db="EMBL/GenBank/DDBJ databases">
        <authorList>
            <person name="Lavstsen T."/>
            <person name="Jespersen J.S."/>
        </authorList>
    </citation>
    <scope>NUCLEOTIDE SEQUENCE [LARGE SCALE GENOMIC DNA]</scope>
    <source>
        <strain evidence="7 8">SM-5815</strain>
    </source>
</reference>
<protein>
    <recommendedName>
        <fullName evidence="6">Secretin/TonB short N-terminal domain-containing protein</fullName>
    </recommendedName>
</protein>
<organism evidence="7 8">
    <name type="scientific">Stenotrophomonas maltophilia</name>
    <name type="common">Pseudomonas maltophilia</name>
    <name type="synonym">Xanthomonas maltophilia</name>
    <dbReference type="NCBI Taxonomy" id="40324"/>
    <lineage>
        <taxon>Bacteria</taxon>
        <taxon>Pseudomonadati</taxon>
        <taxon>Pseudomonadota</taxon>
        <taxon>Gammaproteobacteria</taxon>
        <taxon>Lysobacterales</taxon>
        <taxon>Lysobacteraceae</taxon>
        <taxon>Stenotrophomonas</taxon>
        <taxon>Stenotrophomonas maltophilia group</taxon>
    </lineage>
</organism>
<keyword evidence="4" id="KW-0998">Cell outer membrane</keyword>
<dbReference type="Proteomes" id="UP000249614">
    <property type="component" value="Unassembled WGS sequence"/>
</dbReference>
<feature type="chain" id="PRO_5016056380" description="Secretin/TonB short N-terminal domain-containing protein" evidence="5">
    <location>
        <begin position="23"/>
        <end position="932"/>
    </location>
</feature>
<evidence type="ECO:0000256" key="5">
    <source>
        <dbReference type="SAM" id="SignalP"/>
    </source>
</evidence>
<keyword evidence="2" id="KW-0813">Transport</keyword>
<dbReference type="Pfam" id="PF07660">
    <property type="entry name" value="STN"/>
    <property type="match status" value="1"/>
</dbReference>
<evidence type="ECO:0000259" key="6">
    <source>
        <dbReference type="SMART" id="SM00965"/>
    </source>
</evidence>
<evidence type="ECO:0000256" key="3">
    <source>
        <dbReference type="ARBA" id="ARBA00023136"/>
    </source>
</evidence>
<feature type="signal peptide" evidence="5">
    <location>
        <begin position="1"/>
        <end position="22"/>
    </location>
</feature>
<dbReference type="InterPro" id="IPR011662">
    <property type="entry name" value="Secretin/TonB_short_N"/>
</dbReference>
<dbReference type="SUPFAM" id="SSF56935">
    <property type="entry name" value="Porins"/>
    <property type="match status" value="1"/>
</dbReference>
<evidence type="ECO:0000256" key="1">
    <source>
        <dbReference type="ARBA" id="ARBA00004442"/>
    </source>
</evidence>
<dbReference type="Pfam" id="PF00593">
    <property type="entry name" value="TonB_dep_Rec_b-barrel"/>
    <property type="match status" value="1"/>
</dbReference>
<dbReference type="Gene3D" id="2.40.170.20">
    <property type="entry name" value="TonB-dependent receptor, beta-barrel domain"/>
    <property type="match status" value="1"/>
</dbReference>
<accession>A0A2W6IA67</accession>
<dbReference type="EMBL" id="LXXM01000157">
    <property type="protein sequence ID" value="PZS92491.1"/>
    <property type="molecule type" value="Genomic_DNA"/>
</dbReference>
<gene>
    <name evidence="7" type="ORF">A7X83_06715</name>
</gene>
<dbReference type="SMART" id="SM00965">
    <property type="entry name" value="STN"/>
    <property type="match status" value="1"/>
</dbReference>
<proteinExistence type="predicted"/>
<dbReference type="RefSeq" id="WP_181453973.1">
    <property type="nucleotide sequence ID" value="NZ_LXXM01000157.1"/>
</dbReference>
<evidence type="ECO:0000256" key="2">
    <source>
        <dbReference type="ARBA" id="ARBA00022448"/>
    </source>
</evidence>
<comment type="caution">
    <text evidence="7">The sequence shown here is derived from an EMBL/GenBank/DDBJ whole genome shotgun (WGS) entry which is preliminary data.</text>
</comment>
<feature type="domain" description="Secretin/TonB short N-terminal" evidence="6">
    <location>
        <begin position="52"/>
        <end position="103"/>
    </location>
</feature>
<name>A0A2W6IA67_STEMA</name>
<dbReference type="GO" id="GO:0009279">
    <property type="term" value="C:cell outer membrane"/>
    <property type="evidence" value="ECO:0007669"/>
    <property type="project" value="UniProtKB-SubCell"/>
</dbReference>
<evidence type="ECO:0000313" key="7">
    <source>
        <dbReference type="EMBL" id="PZS92491.1"/>
    </source>
</evidence>
<sequence length="932" mass="103178">MTSSRLRLSLLAVALAATPAFAQTTPTNAAPVPHSAVPLGGALSTFAASHGVALSFDPALTRGRHAPTAAEGLDVDTGFAALLQGSGLRAVRRADGSYTVQPAPSPALTTRRLRPLRVGSVASRDFLYAEGMTLDQDYLQGYAKGNGDLGSLLRINPAVQFSNTGWSARNGGEIRPVDFSINGAPFYQNLFLIDGANFNNDLDPASNVAPGHNGDAYSTINVPSAAQGITVDPDLLEKVTVYDSNVPAAYGGFTGGVIDASSRTAGDRLSGKVWFRMARSAWNELIMHPGQAENFEESAQPTFQQQYDKYKIGARLEGRSSNGVGLIGTVTRTRSDIPLRAYNGGKVSPNDDFKRTQVRESTAATLAADWSNGEGLTLRANVSYSPTDDAYFIHSSRNSWFNLKSGGPVASLRADYDTGTWSFGNALTYSDLESSRRSDYDYFKAWAPSVDKNWGVGNYSQEGSWGNIDQRDRKIGYRFSASRERFQWGTTEHHLTFGAGVQRRNADYERLNDHYNYQTPRTATSCMLTTGVEDTDSCSLSPVFTRTSVLATGKGQYFSKLVLYHAGAFEVSGTEWDAYVQDDIRIGDVSLRPGVRLDRNDFWKGTHISPRFAASWDIGGSGKSVLTVGRNRYYGRNFFTYLLSEGRERLQEDLTRTSSSTPWESLTGTRATTANRVSDLDTPYTDEWSLAWRQQFAGLDINVKYVDRSNRDDIVRQRITDTYDKSVYKALLYEYANAGRSRSSTYTLSVSPQQPLTLWGTQSTAQLALDHTESRRSYNTYEDATTPTSIGDFYELISYHGKAIHRYDLPARDYVRPWSARLATRTEIPAAGLTWSNFFSFRAGYEGLLKTSRYEPHGDDLLVVYEDIRNPSGWTWDATLQYAFAAKANQEAYVRLEVQNVLNRSNRISGTTATTTYYEPGRSYWLELGYSF</sequence>
<keyword evidence="3" id="KW-0472">Membrane</keyword>
<dbReference type="AlphaFoldDB" id="A0A2W6IA67"/>
<dbReference type="InterPro" id="IPR000531">
    <property type="entry name" value="Beta-barrel_TonB"/>
</dbReference>
<dbReference type="Gene3D" id="3.55.50.30">
    <property type="match status" value="1"/>
</dbReference>
<comment type="subcellular location">
    <subcellularLocation>
        <location evidence="1">Cell outer membrane</location>
    </subcellularLocation>
</comment>